<reference evidence="7" key="1">
    <citation type="submission" date="2021-01" db="EMBL/GenBank/DDBJ databases">
        <title>Whole genome shotgun sequence of Cellulomonas pakistanensis NBRC 110800.</title>
        <authorList>
            <person name="Komaki H."/>
            <person name="Tamura T."/>
        </authorList>
    </citation>
    <scope>NUCLEOTIDE SEQUENCE</scope>
    <source>
        <strain evidence="7">NBRC 110800</strain>
    </source>
</reference>
<evidence type="ECO:0000256" key="3">
    <source>
        <dbReference type="ARBA" id="ARBA00022827"/>
    </source>
</evidence>
<dbReference type="SUPFAM" id="SSF51905">
    <property type="entry name" value="FAD/NAD(P)-binding domain"/>
    <property type="match status" value="2"/>
</dbReference>
<feature type="domain" description="Reductase C-terminal" evidence="6">
    <location>
        <begin position="328"/>
        <end position="414"/>
    </location>
</feature>
<dbReference type="PANTHER" id="PTHR43557">
    <property type="entry name" value="APOPTOSIS-INDUCING FACTOR 1"/>
    <property type="match status" value="1"/>
</dbReference>
<sequence length="417" mass="41993">MVGAGIAGARTVLELRAQGFAGRVTLLGAEGVAPYDRPPLSKHLLDRPAPAWLADELGADALAAADDVRLAYPATGLAVDDDGVRVATADGEVAADAVVVATGAAAVRPPAWGGALTLHTAADAERLRAALGLPHGLADGTAAPGTPAGRPRRLVVVGAGWIGAEVATVAAAAGVDVTVVEAREAPLMTALGAEVGALTAPWFDRAGVRLLTGVTVAAVDDDAVRLADGTALPADAVLAAVGARPATGWLAGALPLEPDGSVLVDERHTPVGGSWRVRVVGDVARRRSARHGWVPGGHWDAALRGPAVAVAGLLGHDAAESDLAPYVFSTQLGHELALYGLPGAGDDVVLRGDPAEDEGWTALWFAPGTGTLTAAFAVDRPRDVGGARRLFAAATLPRLDRARAADPAVPLPKALAG</sequence>
<evidence type="ECO:0000256" key="4">
    <source>
        <dbReference type="ARBA" id="ARBA00023002"/>
    </source>
</evidence>
<keyword evidence="8" id="KW-1185">Reference proteome</keyword>
<protein>
    <submittedName>
        <fullName evidence="7">Oxidoreductase</fullName>
    </submittedName>
</protein>
<dbReference type="InterPro" id="IPR036188">
    <property type="entry name" value="FAD/NAD-bd_sf"/>
</dbReference>
<dbReference type="InterPro" id="IPR028202">
    <property type="entry name" value="Reductase_C"/>
</dbReference>
<organism evidence="7 8">
    <name type="scientific">Cellulomonas pakistanensis</name>
    <dbReference type="NCBI Taxonomy" id="992287"/>
    <lineage>
        <taxon>Bacteria</taxon>
        <taxon>Bacillati</taxon>
        <taxon>Actinomycetota</taxon>
        <taxon>Actinomycetes</taxon>
        <taxon>Micrococcales</taxon>
        <taxon>Cellulomonadaceae</taxon>
        <taxon>Cellulomonas</taxon>
    </lineage>
</organism>
<dbReference type="GO" id="GO:0005737">
    <property type="term" value="C:cytoplasm"/>
    <property type="evidence" value="ECO:0007669"/>
    <property type="project" value="TreeGrafter"/>
</dbReference>
<feature type="domain" description="FAD/NAD(P)-binding" evidence="5">
    <location>
        <begin position="2"/>
        <end position="286"/>
    </location>
</feature>
<name>A0A919U1U0_9CELL</name>
<gene>
    <name evidence="7" type="ORF">Cpa01nite_06540</name>
</gene>
<evidence type="ECO:0000313" key="8">
    <source>
        <dbReference type="Proteomes" id="UP000642125"/>
    </source>
</evidence>
<accession>A0A919U1U0</accession>
<evidence type="ECO:0000259" key="6">
    <source>
        <dbReference type="Pfam" id="PF14759"/>
    </source>
</evidence>
<dbReference type="SUPFAM" id="SSF55424">
    <property type="entry name" value="FAD/NAD-linked reductases, dimerisation (C-terminal) domain"/>
    <property type="match status" value="1"/>
</dbReference>
<keyword evidence="3" id="KW-0274">FAD</keyword>
<dbReference type="Gene3D" id="3.30.390.30">
    <property type="match status" value="1"/>
</dbReference>
<dbReference type="GO" id="GO:0016651">
    <property type="term" value="F:oxidoreductase activity, acting on NAD(P)H"/>
    <property type="evidence" value="ECO:0007669"/>
    <property type="project" value="TreeGrafter"/>
</dbReference>
<keyword evidence="4" id="KW-0560">Oxidoreductase</keyword>
<dbReference type="InterPro" id="IPR023753">
    <property type="entry name" value="FAD/NAD-binding_dom"/>
</dbReference>
<evidence type="ECO:0000256" key="1">
    <source>
        <dbReference type="ARBA" id="ARBA00001974"/>
    </source>
</evidence>
<dbReference type="AlphaFoldDB" id="A0A919U1U0"/>
<evidence type="ECO:0000259" key="5">
    <source>
        <dbReference type="Pfam" id="PF07992"/>
    </source>
</evidence>
<comment type="caution">
    <text evidence="7">The sequence shown here is derived from an EMBL/GenBank/DDBJ whole genome shotgun (WGS) entry which is preliminary data.</text>
</comment>
<proteinExistence type="predicted"/>
<dbReference type="Gene3D" id="3.50.50.60">
    <property type="entry name" value="FAD/NAD(P)-binding domain"/>
    <property type="match status" value="2"/>
</dbReference>
<dbReference type="PANTHER" id="PTHR43557:SF2">
    <property type="entry name" value="RIESKE DOMAIN-CONTAINING PROTEIN-RELATED"/>
    <property type="match status" value="1"/>
</dbReference>
<dbReference type="Proteomes" id="UP000642125">
    <property type="component" value="Unassembled WGS sequence"/>
</dbReference>
<dbReference type="Pfam" id="PF14759">
    <property type="entry name" value="Reductase_C"/>
    <property type="match status" value="1"/>
</dbReference>
<dbReference type="PRINTS" id="PR00368">
    <property type="entry name" value="FADPNR"/>
</dbReference>
<evidence type="ECO:0000313" key="7">
    <source>
        <dbReference type="EMBL" id="GIG35273.1"/>
    </source>
</evidence>
<dbReference type="EMBL" id="BONO01000003">
    <property type="protein sequence ID" value="GIG35273.1"/>
    <property type="molecule type" value="Genomic_DNA"/>
</dbReference>
<dbReference type="InterPro" id="IPR016156">
    <property type="entry name" value="FAD/NAD-linked_Rdtase_dimer_sf"/>
</dbReference>
<evidence type="ECO:0000256" key="2">
    <source>
        <dbReference type="ARBA" id="ARBA00022630"/>
    </source>
</evidence>
<dbReference type="InterPro" id="IPR050446">
    <property type="entry name" value="FAD-oxidoreductase/Apoptosis"/>
</dbReference>
<comment type="cofactor">
    <cofactor evidence="1">
        <name>FAD</name>
        <dbReference type="ChEBI" id="CHEBI:57692"/>
    </cofactor>
</comment>
<keyword evidence="2" id="KW-0285">Flavoprotein</keyword>
<dbReference type="Pfam" id="PF07992">
    <property type="entry name" value="Pyr_redox_2"/>
    <property type="match status" value="1"/>
</dbReference>